<dbReference type="CDD" id="cd13244">
    <property type="entry name" value="PH_PLEKHG5_G6"/>
    <property type="match status" value="1"/>
</dbReference>
<dbReference type="SMART" id="SM00325">
    <property type="entry name" value="RhoGEF"/>
    <property type="match status" value="1"/>
</dbReference>
<feature type="compositionally biased region" description="Acidic residues" evidence="5">
    <location>
        <begin position="135"/>
        <end position="144"/>
    </location>
</feature>
<feature type="region of interest" description="Disordered" evidence="5">
    <location>
        <begin position="121"/>
        <end position="168"/>
    </location>
</feature>
<dbReference type="SUPFAM" id="SSF54236">
    <property type="entry name" value="Ubiquitin-like"/>
    <property type="match status" value="1"/>
</dbReference>
<evidence type="ECO:0000313" key="8">
    <source>
        <dbReference type="EMBL" id="NXL04982.1"/>
    </source>
</evidence>
<dbReference type="Pfam" id="PF22697">
    <property type="entry name" value="SOS1_NGEF_PH"/>
    <property type="match status" value="1"/>
</dbReference>
<organism evidence="8 9">
    <name type="scientific">Mesembrinibis cayennensis</name>
    <dbReference type="NCBI Taxonomy" id="1118748"/>
    <lineage>
        <taxon>Eukaryota</taxon>
        <taxon>Metazoa</taxon>
        <taxon>Chordata</taxon>
        <taxon>Craniata</taxon>
        <taxon>Vertebrata</taxon>
        <taxon>Euteleostomi</taxon>
        <taxon>Archelosauria</taxon>
        <taxon>Archosauria</taxon>
        <taxon>Dinosauria</taxon>
        <taxon>Saurischia</taxon>
        <taxon>Theropoda</taxon>
        <taxon>Coelurosauria</taxon>
        <taxon>Aves</taxon>
        <taxon>Neognathae</taxon>
        <taxon>Neoaves</taxon>
        <taxon>Aequornithes</taxon>
        <taxon>Pelecaniformes</taxon>
        <taxon>Threskiornithidae</taxon>
        <taxon>Mesembrinibis</taxon>
    </lineage>
</organism>
<comment type="subcellular location">
    <subcellularLocation>
        <location evidence="1">Cell projection</location>
    </subcellularLocation>
    <subcellularLocation>
        <location evidence="2">Cytoplasm</location>
    </subcellularLocation>
</comment>
<dbReference type="AlphaFoldDB" id="A0A7L0PIZ8"/>
<dbReference type="PANTHER" id="PTHR13217">
    <property type="entry name" value="PLECKSTRIN HOMOLOGY DOMAIN-CONTAINING FAMILY G MEMBER 7"/>
    <property type="match status" value="1"/>
</dbReference>
<feature type="region of interest" description="Disordered" evidence="5">
    <location>
        <begin position="277"/>
        <end position="330"/>
    </location>
</feature>
<keyword evidence="9" id="KW-1185">Reference proteome</keyword>
<feature type="non-terminal residue" evidence="8">
    <location>
        <position position="1069"/>
    </location>
</feature>
<evidence type="ECO:0000313" key="9">
    <source>
        <dbReference type="Proteomes" id="UP000574277"/>
    </source>
</evidence>
<dbReference type="InterPro" id="IPR029071">
    <property type="entry name" value="Ubiquitin-like_domsf"/>
</dbReference>
<dbReference type="GO" id="GO:0043542">
    <property type="term" value="P:endothelial cell migration"/>
    <property type="evidence" value="ECO:0007669"/>
    <property type="project" value="TreeGrafter"/>
</dbReference>
<feature type="compositionally biased region" description="Pro residues" evidence="5">
    <location>
        <begin position="924"/>
        <end position="934"/>
    </location>
</feature>
<dbReference type="EMBL" id="VXAT01009255">
    <property type="protein sequence ID" value="NXL04982.1"/>
    <property type="molecule type" value="Genomic_DNA"/>
</dbReference>
<dbReference type="FunFam" id="1.20.900.10:FF:000017">
    <property type="entry name" value="pleckstrin homology domain-containing family G member 5 isoform X1"/>
    <property type="match status" value="1"/>
</dbReference>
<dbReference type="SUPFAM" id="SSF48065">
    <property type="entry name" value="DBL homology domain (DH-domain)"/>
    <property type="match status" value="1"/>
</dbReference>
<feature type="region of interest" description="Disordered" evidence="5">
    <location>
        <begin position="831"/>
        <end position="1045"/>
    </location>
</feature>
<dbReference type="GO" id="GO:0007266">
    <property type="term" value="P:Rho protein signal transduction"/>
    <property type="evidence" value="ECO:0007669"/>
    <property type="project" value="TreeGrafter"/>
</dbReference>
<feature type="compositionally biased region" description="Polar residues" evidence="5">
    <location>
        <begin position="807"/>
        <end position="817"/>
    </location>
</feature>
<comment type="caution">
    <text evidence="8">The sequence shown here is derived from an EMBL/GenBank/DDBJ whole genome shotgun (WGS) entry which is preliminary data.</text>
</comment>
<dbReference type="InterPro" id="IPR011993">
    <property type="entry name" value="PH-like_dom_sf"/>
</dbReference>
<feature type="region of interest" description="Disordered" evidence="5">
    <location>
        <begin position="779"/>
        <end position="817"/>
    </location>
</feature>
<dbReference type="PANTHER" id="PTHR13217:SF11">
    <property type="entry name" value="PLECKSTRIN HOMOLOGY DOMAIN-CONTAINING FAMILY G MEMBER 5"/>
    <property type="match status" value="1"/>
</dbReference>
<keyword evidence="4" id="KW-0966">Cell projection</keyword>
<protein>
    <submittedName>
        <fullName evidence="8">PKHG5 protein</fullName>
    </submittedName>
</protein>
<dbReference type="InterPro" id="IPR055251">
    <property type="entry name" value="SOS1_NGEF_PH"/>
</dbReference>
<dbReference type="PROSITE" id="PS50003">
    <property type="entry name" value="PH_DOMAIN"/>
    <property type="match status" value="1"/>
</dbReference>
<feature type="compositionally biased region" description="Low complexity" evidence="5">
    <location>
        <begin position="991"/>
        <end position="1008"/>
    </location>
</feature>
<dbReference type="FunFam" id="2.30.29.30:FF:000141">
    <property type="entry name" value="Pleckstrin homology domain-containing family G member 5"/>
    <property type="match status" value="1"/>
</dbReference>
<evidence type="ECO:0000256" key="2">
    <source>
        <dbReference type="ARBA" id="ARBA00004496"/>
    </source>
</evidence>
<reference evidence="8 9" key="1">
    <citation type="submission" date="2019-09" db="EMBL/GenBank/DDBJ databases">
        <title>Bird 10,000 Genomes (B10K) Project - Family phase.</title>
        <authorList>
            <person name="Zhang G."/>
        </authorList>
    </citation>
    <scope>NUCLEOTIDE SEQUENCE [LARGE SCALE GENOMIC DNA]</scope>
    <source>
        <strain evidence="8">B10K-DU-001-44</strain>
        <tissue evidence="8">Muscle</tissue>
    </source>
</reference>
<name>A0A7L0PIZ8_9AVES</name>
<dbReference type="Gene3D" id="1.20.900.10">
    <property type="entry name" value="Dbl homology (DH) domain"/>
    <property type="match status" value="1"/>
</dbReference>
<dbReference type="InterPro" id="IPR040181">
    <property type="entry name" value="PKHG5/7"/>
</dbReference>
<feature type="compositionally biased region" description="Low complexity" evidence="5">
    <location>
        <begin position="844"/>
        <end position="860"/>
    </location>
</feature>
<dbReference type="GO" id="GO:0005085">
    <property type="term" value="F:guanyl-nucleotide exchange factor activity"/>
    <property type="evidence" value="ECO:0007669"/>
    <property type="project" value="InterPro"/>
</dbReference>
<evidence type="ECO:0000259" key="7">
    <source>
        <dbReference type="PROSITE" id="PS50010"/>
    </source>
</evidence>
<accession>A0A7L0PIZ8</accession>
<dbReference type="GO" id="GO:0030424">
    <property type="term" value="C:axon"/>
    <property type="evidence" value="ECO:0007669"/>
    <property type="project" value="TreeGrafter"/>
</dbReference>
<feature type="domain" description="PH" evidence="6">
    <location>
        <begin position="670"/>
        <end position="770"/>
    </location>
</feature>
<dbReference type="GO" id="GO:0005886">
    <property type="term" value="C:plasma membrane"/>
    <property type="evidence" value="ECO:0007669"/>
    <property type="project" value="TreeGrafter"/>
</dbReference>
<dbReference type="Gene3D" id="2.30.29.30">
    <property type="entry name" value="Pleckstrin-homology domain (PH domain)/Phosphotyrosine-binding domain (PTB)"/>
    <property type="match status" value="1"/>
</dbReference>
<dbReference type="InterPro" id="IPR035899">
    <property type="entry name" value="DBL_dom_sf"/>
</dbReference>
<evidence type="ECO:0000256" key="4">
    <source>
        <dbReference type="ARBA" id="ARBA00023273"/>
    </source>
</evidence>
<gene>
    <name evidence="8" type="primary">Plekhg5</name>
    <name evidence="8" type="ORF">MESCAY_R09556</name>
</gene>
<dbReference type="InterPro" id="IPR000219">
    <property type="entry name" value="DH_dom"/>
</dbReference>
<dbReference type="PROSITE" id="PS50010">
    <property type="entry name" value="DH_2"/>
    <property type="match status" value="1"/>
</dbReference>
<evidence type="ECO:0000256" key="3">
    <source>
        <dbReference type="ARBA" id="ARBA00022490"/>
    </source>
</evidence>
<evidence type="ECO:0000256" key="5">
    <source>
        <dbReference type="SAM" id="MobiDB-lite"/>
    </source>
</evidence>
<dbReference type="Pfam" id="PF00621">
    <property type="entry name" value="RhoGEF"/>
    <property type="match status" value="1"/>
</dbReference>
<dbReference type="CDD" id="cd00160">
    <property type="entry name" value="RhoGEF"/>
    <property type="match status" value="1"/>
</dbReference>
<proteinExistence type="predicted"/>
<dbReference type="Proteomes" id="UP000574277">
    <property type="component" value="Unassembled WGS sequence"/>
</dbReference>
<dbReference type="GO" id="GO:0030139">
    <property type="term" value="C:endocytic vesicle"/>
    <property type="evidence" value="ECO:0007669"/>
    <property type="project" value="TreeGrafter"/>
</dbReference>
<feature type="non-terminal residue" evidence="8">
    <location>
        <position position="1"/>
    </location>
</feature>
<sequence length="1069" mass="117466">MFLYWRKRGAYELEALPAGLAGLEYGAVERFSWSSSLDISEELGAEPCSPEETVLRCQNPDCTGERRAAKVCHHAECRGLNCSSPLSLCELCDSRLHGAMHFDGHIRFDLPLQGSILARNMSTRSCPPRTSPASDVEEEEEEGLVDSRGERRSSALKLPKKKARRRHTDDPSKECFTLKFDLSVDIEAEIVPAAKKKSLGEVLLPVFERKAIEPGKVDIYLDQSHTPLSLQFEAYRFGGHYLRVKAKPGDELKVEQAAWDARSASLPILHPVSTATLLGPVPEPVPGRREGADSQAPGRRRKNMTEFLGDTSIPSPEPAPHGGSSLPANGTDTWKNRAASRFSGFFGSGTGAGSFGRETEKLEQLASRLHAYSTFGLPKLPPQLRFDRDSWEEDGDEAGLALEDSWQQIIQGAEALSRRQCHQQEAIWELLHTEATYIRKLKVITDLFLCCLLNLQESGLLCEVDAERLFGNIGEIIRLHRELWHSVMAPVLAKARRTGALLNPVDFLDGFKRFGSLFKPYVQYCMEEEGCMEYMRALLRDSELFRAYVTWAEKHEQCSRLKLSDMLVKPHQRLTKYPLLLKSVLKKTDDLRARDAVTAMIGSVEHFINHVNSRMRQRQERQRLAAILDRIDAYEVVEGSTDEVDKLLKEFLRLDLTAPIPGTSPEDTRQLLLEGSLRMREGKDSKMDVYCFLFTDLFLITKPLKKAERTKVVRQPLLVDKVVCRELRDPGSFLLIYLNELGSAVAAYTFQASGQSLCRSWVEAVRNAQNLLQQLRQRRRLEEEEEDGESGASAASSPTVLRCGSASPDSQRCPSNGSTETLAVVAVDGSDELSSPDWDAGPFSSTSDGSSISTGTSADTPTSAETPTQELPAGTLPIPLPHGVASPAGGCRSSSIDSAYGTLSPASLRDFGQQPEGVAEVGREPPPAPQPPSPRLRRQTPVQLLPCPTRVLKSKSEASLPQLLPPGPPAPLSQSHSLCDLCAGPPRTSQAAGPPAAPGSSGSSTSELSEPEEPVKSPASLPGKLSRDPPPAARRTLSDPQSAQHRKLTLAQLYRIRTTLLLNSTLTAS</sequence>
<keyword evidence="3" id="KW-0963">Cytoplasm</keyword>
<dbReference type="CDD" id="cd17068">
    <property type="entry name" value="RBD_PLEKHG5"/>
    <property type="match status" value="1"/>
</dbReference>
<evidence type="ECO:0000256" key="1">
    <source>
        <dbReference type="ARBA" id="ARBA00004316"/>
    </source>
</evidence>
<dbReference type="SMART" id="SM00233">
    <property type="entry name" value="PH"/>
    <property type="match status" value="1"/>
</dbReference>
<evidence type="ECO:0000259" key="6">
    <source>
        <dbReference type="PROSITE" id="PS50003"/>
    </source>
</evidence>
<dbReference type="InterPro" id="IPR001849">
    <property type="entry name" value="PH_domain"/>
</dbReference>
<dbReference type="SUPFAM" id="SSF50729">
    <property type="entry name" value="PH domain-like"/>
    <property type="match status" value="1"/>
</dbReference>
<feature type="domain" description="DH" evidence="7">
    <location>
        <begin position="422"/>
        <end position="614"/>
    </location>
</feature>